<organism evidence="2 3">
    <name type="scientific">Portunus trituberculatus</name>
    <name type="common">Swimming crab</name>
    <name type="synonym">Neptunus trituberculatus</name>
    <dbReference type="NCBI Taxonomy" id="210409"/>
    <lineage>
        <taxon>Eukaryota</taxon>
        <taxon>Metazoa</taxon>
        <taxon>Ecdysozoa</taxon>
        <taxon>Arthropoda</taxon>
        <taxon>Crustacea</taxon>
        <taxon>Multicrustacea</taxon>
        <taxon>Malacostraca</taxon>
        <taxon>Eumalacostraca</taxon>
        <taxon>Eucarida</taxon>
        <taxon>Decapoda</taxon>
        <taxon>Pleocyemata</taxon>
        <taxon>Brachyura</taxon>
        <taxon>Eubrachyura</taxon>
        <taxon>Portunoidea</taxon>
        <taxon>Portunidae</taxon>
        <taxon>Portuninae</taxon>
        <taxon>Portunus</taxon>
    </lineage>
</organism>
<sequence length="92" mass="10992">MFARRPEKKALKKRGKLNACKKVKEKKRKRRKNNKKTEEIKGKKEKKEKDVDKERRKKNHSFVYFLSSFATTDEVTDGVSRNNNRQTITYTS</sequence>
<evidence type="ECO:0000313" key="3">
    <source>
        <dbReference type="Proteomes" id="UP000324222"/>
    </source>
</evidence>
<proteinExistence type="predicted"/>
<gene>
    <name evidence="2" type="ORF">E2C01_057057</name>
</gene>
<accession>A0A5B7H015</accession>
<dbReference type="EMBL" id="VSRR010020272">
    <property type="protein sequence ID" value="MPC62965.1"/>
    <property type="molecule type" value="Genomic_DNA"/>
</dbReference>
<dbReference type="AlphaFoldDB" id="A0A5B7H015"/>
<feature type="region of interest" description="Disordered" evidence="1">
    <location>
        <begin position="1"/>
        <end position="57"/>
    </location>
</feature>
<evidence type="ECO:0000256" key="1">
    <source>
        <dbReference type="SAM" id="MobiDB-lite"/>
    </source>
</evidence>
<keyword evidence="3" id="KW-1185">Reference proteome</keyword>
<reference evidence="2 3" key="1">
    <citation type="submission" date="2019-05" db="EMBL/GenBank/DDBJ databases">
        <title>Another draft genome of Portunus trituberculatus and its Hox gene families provides insights of decapod evolution.</title>
        <authorList>
            <person name="Jeong J.-H."/>
            <person name="Song I."/>
            <person name="Kim S."/>
            <person name="Choi T."/>
            <person name="Kim D."/>
            <person name="Ryu S."/>
            <person name="Kim W."/>
        </authorList>
    </citation>
    <scope>NUCLEOTIDE SEQUENCE [LARGE SCALE GENOMIC DNA]</scope>
    <source>
        <tissue evidence="2">Muscle</tissue>
    </source>
</reference>
<comment type="caution">
    <text evidence="2">The sequence shown here is derived from an EMBL/GenBank/DDBJ whole genome shotgun (WGS) entry which is preliminary data.</text>
</comment>
<evidence type="ECO:0000313" key="2">
    <source>
        <dbReference type="EMBL" id="MPC62965.1"/>
    </source>
</evidence>
<protein>
    <submittedName>
        <fullName evidence="2">Uncharacterized protein</fullName>
    </submittedName>
</protein>
<feature type="compositionally biased region" description="Basic residues" evidence="1">
    <location>
        <begin position="10"/>
        <end position="34"/>
    </location>
</feature>
<name>A0A5B7H015_PORTR</name>
<dbReference type="Proteomes" id="UP000324222">
    <property type="component" value="Unassembled WGS sequence"/>
</dbReference>
<feature type="compositionally biased region" description="Basic and acidic residues" evidence="1">
    <location>
        <begin position="35"/>
        <end position="54"/>
    </location>
</feature>